<dbReference type="PANTHER" id="PTHR36838">
    <property type="entry name" value="AUXIN EFFLUX CARRIER FAMILY PROTEIN"/>
    <property type="match status" value="1"/>
</dbReference>
<keyword evidence="7 8" id="KW-0472">Membrane</keyword>
<dbReference type="InterPro" id="IPR038770">
    <property type="entry name" value="Na+/solute_symporter_sf"/>
</dbReference>
<evidence type="ECO:0000256" key="5">
    <source>
        <dbReference type="ARBA" id="ARBA00022692"/>
    </source>
</evidence>
<feature type="transmembrane region" description="Helical" evidence="8">
    <location>
        <begin position="6"/>
        <end position="23"/>
    </location>
</feature>
<evidence type="ECO:0000256" key="7">
    <source>
        <dbReference type="ARBA" id="ARBA00023136"/>
    </source>
</evidence>
<dbReference type="OrthoDB" id="9805563at2"/>
<feature type="transmembrane region" description="Helical" evidence="8">
    <location>
        <begin position="101"/>
        <end position="116"/>
    </location>
</feature>
<feature type="transmembrane region" description="Helical" evidence="8">
    <location>
        <begin position="153"/>
        <end position="174"/>
    </location>
</feature>
<protein>
    <recommendedName>
        <fullName evidence="11">Permease</fullName>
    </recommendedName>
</protein>
<dbReference type="Proteomes" id="UP000248916">
    <property type="component" value="Unassembled WGS sequence"/>
</dbReference>
<dbReference type="GO" id="GO:0005886">
    <property type="term" value="C:plasma membrane"/>
    <property type="evidence" value="ECO:0007669"/>
    <property type="project" value="UniProtKB-SubCell"/>
</dbReference>
<dbReference type="InterPro" id="IPR004776">
    <property type="entry name" value="Mem_transp_PIN-like"/>
</dbReference>
<keyword evidence="3" id="KW-0813">Transport</keyword>
<feature type="transmembrane region" description="Helical" evidence="8">
    <location>
        <begin position="60"/>
        <end position="80"/>
    </location>
</feature>
<feature type="transmembrane region" description="Helical" evidence="8">
    <location>
        <begin position="277"/>
        <end position="298"/>
    </location>
</feature>
<dbReference type="Gene3D" id="1.20.1530.20">
    <property type="match status" value="1"/>
</dbReference>
<dbReference type="PANTHER" id="PTHR36838:SF4">
    <property type="entry name" value="AUXIN EFFLUX CARRIER FAMILY PROTEIN"/>
    <property type="match status" value="1"/>
</dbReference>
<dbReference type="EMBL" id="QKZL01000057">
    <property type="protein sequence ID" value="PZX09961.1"/>
    <property type="molecule type" value="Genomic_DNA"/>
</dbReference>
<feature type="transmembrane region" description="Helical" evidence="8">
    <location>
        <begin position="35"/>
        <end position="54"/>
    </location>
</feature>
<keyword evidence="5 8" id="KW-0812">Transmembrane</keyword>
<proteinExistence type="inferred from homology"/>
<dbReference type="AlphaFoldDB" id="A0A2W7MR71"/>
<keyword evidence="6 8" id="KW-1133">Transmembrane helix</keyword>
<feature type="transmembrane region" description="Helical" evidence="8">
    <location>
        <begin position="186"/>
        <end position="206"/>
    </location>
</feature>
<dbReference type="GO" id="GO:0055085">
    <property type="term" value="P:transmembrane transport"/>
    <property type="evidence" value="ECO:0007669"/>
    <property type="project" value="InterPro"/>
</dbReference>
<evidence type="ECO:0000256" key="4">
    <source>
        <dbReference type="ARBA" id="ARBA00022475"/>
    </source>
</evidence>
<evidence type="ECO:0000256" key="8">
    <source>
        <dbReference type="SAM" id="Phobius"/>
    </source>
</evidence>
<feature type="transmembrane region" description="Helical" evidence="8">
    <location>
        <begin position="122"/>
        <end position="141"/>
    </location>
</feature>
<comment type="similarity">
    <text evidence="2">Belongs to the auxin efflux carrier (TC 2.A.69) family.</text>
</comment>
<evidence type="ECO:0000313" key="9">
    <source>
        <dbReference type="EMBL" id="PZX09961.1"/>
    </source>
</evidence>
<organism evidence="9 10">
    <name type="scientific">Palleronia aestuarii</name>
    <dbReference type="NCBI Taxonomy" id="568105"/>
    <lineage>
        <taxon>Bacteria</taxon>
        <taxon>Pseudomonadati</taxon>
        <taxon>Pseudomonadota</taxon>
        <taxon>Alphaproteobacteria</taxon>
        <taxon>Rhodobacterales</taxon>
        <taxon>Roseobacteraceae</taxon>
        <taxon>Palleronia</taxon>
    </lineage>
</organism>
<gene>
    <name evidence="9" type="ORF">LX81_04343</name>
</gene>
<feature type="transmembrane region" description="Helical" evidence="8">
    <location>
        <begin position="218"/>
        <end position="241"/>
    </location>
</feature>
<evidence type="ECO:0000256" key="6">
    <source>
        <dbReference type="ARBA" id="ARBA00022989"/>
    </source>
</evidence>
<evidence type="ECO:0000313" key="10">
    <source>
        <dbReference type="Proteomes" id="UP000248916"/>
    </source>
</evidence>
<comment type="caution">
    <text evidence="9">The sequence shown here is derived from an EMBL/GenBank/DDBJ whole genome shotgun (WGS) entry which is preliminary data.</text>
</comment>
<keyword evidence="4" id="KW-1003">Cell membrane</keyword>
<feature type="transmembrane region" description="Helical" evidence="8">
    <location>
        <begin position="247"/>
        <end position="265"/>
    </location>
</feature>
<evidence type="ECO:0000256" key="2">
    <source>
        <dbReference type="ARBA" id="ARBA00010145"/>
    </source>
</evidence>
<keyword evidence="10" id="KW-1185">Reference proteome</keyword>
<evidence type="ECO:0000256" key="3">
    <source>
        <dbReference type="ARBA" id="ARBA00022448"/>
    </source>
</evidence>
<evidence type="ECO:0008006" key="11">
    <source>
        <dbReference type="Google" id="ProtNLM"/>
    </source>
</evidence>
<dbReference type="RefSeq" id="WP_111539268.1">
    <property type="nucleotide sequence ID" value="NZ_QKZL01000057.1"/>
</dbReference>
<reference evidence="9 10" key="1">
    <citation type="submission" date="2018-06" db="EMBL/GenBank/DDBJ databases">
        <title>Genomic Encyclopedia of Archaeal and Bacterial Type Strains, Phase II (KMG-II): from individual species to whole genera.</title>
        <authorList>
            <person name="Goeker M."/>
        </authorList>
    </citation>
    <scope>NUCLEOTIDE SEQUENCE [LARGE SCALE GENOMIC DNA]</scope>
    <source>
        <strain evidence="9 10">DSM 22009</strain>
    </source>
</reference>
<accession>A0A2W7MR71</accession>
<name>A0A2W7MR71_9RHOB</name>
<comment type="subcellular location">
    <subcellularLocation>
        <location evidence="1">Cell membrane</location>
        <topology evidence="1">Multi-pass membrane protein</topology>
    </subcellularLocation>
</comment>
<evidence type="ECO:0000256" key="1">
    <source>
        <dbReference type="ARBA" id="ARBA00004651"/>
    </source>
</evidence>
<dbReference type="Pfam" id="PF03547">
    <property type="entry name" value="Mem_trans"/>
    <property type="match status" value="1"/>
</dbReference>
<sequence>MLTTIWPIFALIWLGFGLARWRIPSAEFWPAAERLNYFVLFPALLVSSLADAPVRDPEVLRLGGAAVATIMIASLALGLLRRVRPMPARRYGPVVQGVIRFNTYLALSLIATFVGPEGLEKAALYLALAVPLVNLLSILALSDAGASRAPRALIRTVLTNPLILACLAGFALAMTNVGLPLGLDRLAALLGQGSLPLGLLCIGAALRPRSLRADAPALIATSAARLVLMPLLGVAVAHMFGLTGTEAFIIIVFCCVPTAPTAYVLTQQMKGDGQLMAGIVTLQTMAAAASIPIMLAILTT</sequence>